<protein>
    <submittedName>
        <fullName evidence="1">Uncharacterized protein</fullName>
    </submittedName>
</protein>
<proteinExistence type="predicted"/>
<keyword evidence="2" id="KW-1185">Reference proteome</keyword>
<comment type="caution">
    <text evidence="1">The sequence shown here is derived from an EMBL/GenBank/DDBJ whole genome shotgun (WGS) entry which is preliminary data.</text>
</comment>
<dbReference type="Proteomes" id="UP001172155">
    <property type="component" value="Unassembled WGS sequence"/>
</dbReference>
<evidence type="ECO:0000313" key="1">
    <source>
        <dbReference type="EMBL" id="KAK0743509.1"/>
    </source>
</evidence>
<reference evidence="1" key="1">
    <citation type="submission" date="2023-06" db="EMBL/GenBank/DDBJ databases">
        <title>Genome-scale phylogeny and comparative genomics of the fungal order Sordariales.</title>
        <authorList>
            <consortium name="Lawrence Berkeley National Laboratory"/>
            <person name="Hensen N."/>
            <person name="Bonometti L."/>
            <person name="Westerberg I."/>
            <person name="Brannstrom I.O."/>
            <person name="Guillou S."/>
            <person name="Cros-Aarteil S."/>
            <person name="Calhoun S."/>
            <person name="Haridas S."/>
            <person name="Kuo A."/>
            <person name="Mondo S."/>
            <person name="Pangilinan J."/>
            <person name="Riley R."/>
            <person name="LaButti K."/>
            <person name="Andreopoulos B."/>
            <person name="Lipzen A."/>
            <person name="Chen C."/>
            <person name="Yanf M."/>
            <person name="Daum C."/>
            <person name="Ng V."/>
            <person name="Clum A."/>
            <person name="Steindorff A."/>
            <person name="Ohm R."/>
            <person name="Martin F."/>
            <person name="Silar P."/>
            <person name="Natvig D."/>
            <person name="Lalanne C."/>
            <person name="Gautier V."/>
            <person name="Ament-velasquez S.L."/>
            <person name="Kruys A."/>
            <person name="Hutchinson M.I."/>
            <person name="Powell A.J."/>
            <person name="Barry K."/>
            <person name="Miller A.N."/>
            <person name="Grigoriev I.V."/>
            <person name="Debuchy R."/>
            <person name="Gladieux P."/>
            <person name="Thoren M.H."/>
            <person name="Johannesson H."/>
        </authorList>
    </citation>
    <scope>NUCLEOTIDE SEQUENCE</scope>
    <source>
        <strain evidence="1">SMH3187-1</strain>
    </source>
</reference>
<gene>
    <name evidence="1" type="ORF">B0T18DRAFT_415359</name>
</gene>
<accession>A0AA40EQ87</accession>
<organism evidence="1 2">
    <name type="scientific">Schizothecium vesticola</name>
    <dbReference type="NCBI Taxonomy" id="314040"/>
    <lineage>
        <taxon>Eukaryota</taxon>
        <taxon>Fungi</taxon>
        <taxon>Dikarya</taxon>
        <taxon>Ascomycota</taxon>
        <taxon>Pezizomycotina</taxon>
        <taxon>Sordariomycetes</taxon>
        <taxon>Sordariomycetidae</taxon>
        <taxon>Sordariales</taxon>
        <taxon>Schizotheciaceae</taxon>
        <taxon>Schizothecium</taxon>
    </lineage>
</organism>
<dbReference type="EMBL" id="JAUKUD010000005">
    <property type="protein sequence ID" value="KAK0743509.1"/>
    <property type="molecule type" value="Genomic_DNA"/>
</dbReference>
<evidence type="ECO:0000313" key="2">
    <source>
        <dbReference type="Proteomes" id="UP001172155"/>
    </source>
</evidence>
<name>A0AA40EQ87_9PEZI</name>
<sequence>MLPVATVSSHRFDSLHAALKRHGRCAGKNFTTGLTLLPINPPSLCLTQIDSCSKAHLCQIHLFETLRSPFSPLCYSGCLIKRPPAMDFPTQPSFVAHAKGYDATLLQHPVPRFMHAHEEFFGAKDLQGCRPFYATDMTYTKSNGQTLSGEAAVMALHGDYAMFSEFLHEPLYGTISETSDGGYRLFGSAKTYVNLPGGGEKKHVDLQGRGWECLALASFLVDVVKDAEGPQGYRLRSMQVFADPTPILGEAIKRGLIPVEALSS</sequence>
<dbReference type="AlphaFoldDB" id="A0AA40EQ87"/>